<gene>
    <name evidence="1" type="ORF">LCGC14_2414160</name>
</gene>
<dbReference type="EMBL" id="LAZR01036549">
    <property type="protein sequence ID" value="KKL24553.1"/>
    <property type="molecule type" value="Genomic_DNA"/>
</dbReference>
<reference evidence="1" key="1">
    <citation type="journal article" date="2015" name="Nature">
        <title>Complex archaea that bridge the gap between prokaryotes and eukaryotes.</title>
        <authorList>
            <person name="Spang A."/>
            <person name="Saw J.H."/>
            <person name="Jorgensen S.L."/>
            <person name="Zaremba-Niedzwiedzka K."/>
            <person name="Martijn J."/>
            <person name="Lind A.E."/>
            <person name="van Eijk R."/>
            <person name="Schleper C."/>
            <person name="Guy L."/>
            <person name="Ettema T.J."/>
        </authorList>
    </citation>
    <scope>NUCLEOTIDE SEQUENCE</scope>
</reference>
<organism evidence="1">
    <name type="scientific">marine sediment metagenome</name>
    <dbReference type="NCBI Taxonomy" id="412755"/>
    <lineage>
        <taxon>unclassified sequences</taxon>
        <taxon>metagenomes</taxon>
        <taxon>ecological metagenomes</taxon>
    </lineage>
</organism>
<comment type="caution">
    <text evidence="1">The sequence shown here is derived from an EMBL/GenBank/DDBJ whole genome shotgun (WGS) entry which is preliminary data.</text>
</comment>
<sequence>NMKTKRCPKCEQGLSIDAFGKNRSTKDGLQGYCRVCNKESCGNYHKRNRGKHNQRDREYYKQNRDKALQRGKEYYNTTVGHLRHVFDRMKQRCNNPNIHNYYRYGGRGIEIKFKSLDEFIEYVINELRVDPRGLQIDRIDNNGHYEKGNIRFVTAEVNNKNRRNIKVVA</sequence>
<name>A0A0F9EKZ1_9ZZZZ</name>
<protein>
    <submittedName>
        <fullName evidence="1">Uncharacterized protein</fullName>
    </submittedName>
</protein>
<accession>A0A0F9EKZ1</accession>
<feature type="non-terminal residue" evidence="1">
    <location>
        <position position="1"/>
    </location>
</feature>
<dbReference type="AlphaFoldDB" id="A0A0F9EKZ1"/>
<proteinExistence type="predicted"/>
<evidence type="ECO:0000313" key="1">
    <source>
        <dbReference type="EMBL" id="KKL24553.1"/>
    </source>
</evidence>